<dbReference type="RefSeq" id="WP_345634824.1">
    <property type="nucleotide sequence ID" value="NZ_BAABJQ010000020.1"/>
</dbReference>
<dbReference type="PANTHER" id="PTHR30528:SF0">
    <property type="entry name" value="CYTOPLASMIC PROTEIN"/>
    <property type="match status" value="1"/>
</dbReference>
<proteinExistence type="predicted"/>
<dbReference type="Pfam" id="PF06224">
    <property type="entry name" value="AlkZ-like"/>
    <property type="match status" value="1"/>
</dbReference>
<accession>A0ABP9SEG6</accession>
<protein>
    <submittedName>
        <fullName evidence="1">Crosslink repair DNA glycosylase YcaQ family protein</fullName>
    </submittedName>
</protein>
<evidence type="ECO:0000313" key="2">
    <source>
        <dbReference type="Proteomes" id="UP001501570"/>
    </source>
</evidence>
<evidence type="ECO:0000313" key="1">
    <source>
        <dbReference type="EMBL" id="GAA5194043.1"/>
    </source>
</evidence>
<organism evidence="1 2">
    <name type="scientific">Rugosimonospora acidiphila</name>
    <dbReference type="NCBI Taxonomy" id="556531"/>
    <lineage>
        <taxon>Bacteria</taxon>
        <taxon>Bacillati</taxon>
        <taxon>Actinomycetota</taxon>
        <taxon>Actinomycetes</taxon>
        <taxon>Micromonosporales</taxon>
        <taxon>Micromonosporaceae</taxon>
        <taxon>Rugosimonospora</taxon>
    </lineage>
</organism>
<dbReference type="EMBL" id="BAABJQ010000020">
    <property type="protein sequence ID" value="GAA5194043.1"/>
    <property type="molecule type" value="Genomic_DNA"/>
</dbReference>
<dbReference type="PANTHER" id="PTHR30528">
    <property type="entry name" value="CYTOPLASMIC PROTEIN"/>
    <property type="match status" value="1"/>
</dbReference>
<name>A0ABP9SEG6_9ACTN</name>
<gene>
    <name evidence="1" type="ORF">GCM10023322_57470</name>
</gene>
<sequence length="367" mass="41293">MDPHQLSREQARQIAVRAQWLHRDAPPDLLGLVRQLTLLQVDLTPAVAPSADLVAWSRLRSSYSPTDLESALENQTLLELRGLIRPAEDLALYRAEMADWDKGGDAGGWQAAQRDWVAVNEGCRRDILHRLRSDGPLPARNIPDTCEVPWRSTGWTNNRNVLRLLEFMEARGEVAVVGREASRDRLWDLAERVFPDDTVVPAAEALRIRAQRRLRSLGIARASGPGWPVEPGLLGEIGEPAVIEGVRGGWLVDPAALDQPFSGRAALLSPIDRLVYDRKRMVEIFEFDYQLEMYKPAAKRRWGYWALPILYGDRLVGKLDATADRPARVLRVNAIHRDVRFGKAMNTAIHEEIESLATLLDLKPQLP</sequence>
<dbReference type="Proteomes" id="UP001501570">
    <property type="component" value="Unassembled WGS sequence"/>
</dbReference>
<dbReference type="InterPro" id="IPR009351">
    <property type="entry name" value="AlkZ-like"/>
</dbReference>
<comment type="caution">
    <text evidence="1">The sequence shown here is derived from an EMBL/GenBank/DDBJ whole genome shotgun (WGS) entry which is preliminary data.</text>
</comment>
<reference evidence="2" key="1">
    <citation type="journal article" date="2019" name="Int. J. Syst. Evol. Microbiol.">
        <title>The Global Catalogue of Microorganisms (GCM) 10K type strain sequencing project: providing services to taxonomists for standard genome sequencing and annotation.</title>
        <authorList>
            <consortium name="The Broad Institute Genomics Platform"/>
            <consortium name="The Broad Institute Genome Sequencing Center for Infectious Disease"/>
            <person name="Wu L."/>
            <person name="Ma J."/>
        </authorList>
    </citation>
    <scope>NUCLEOTIDE SEQUENCE [LARGE SCALE GENOMIC DNA]</scope>
    <source>
        <strain evidence="2">JCM 18304</strain>
    </source>
</reference>
<keyword evidence="2" id="KW-1185">Reference proteome</keyword>